<evidence type="ECO:0000313" key="3">
    <source>
        <dbReference type="Proteomes" id="UP000789759"/>
    </source>
</evidence>
<protein>
    <submittedName>
        <fullName evidence="2">24679_t:CDS:1</fullName>
    </submittedName>
</protein>
<evidence type="ECO:0000256" key="1">
    <source>
        <dbReference type="SAM" id="Phobius"/>
    </source>
</evidence>
<proteinExistence type="predicted"/>
<organism evidence="2 3">
    <name type="scientific">Cetraspora pellucida</name>
    <dbReference type="NCBI Taxonomy" id="1433469"/>
    <lineage>
        <taxon>Eukaryota</taxon>
        <taxon>Fungi</taxon>
        <taxon>Fungi incertae sedis</taxon>
        <taxon>Mucoromycota</taxon>
        <taxon>Glomeromycotina</taxon>
        <taxon>Glomeromycetes</taxon>
        <taxon>Diversisporales</taxon>
        <taxon>Gigasporaceae</taxon>
        <taxon>Cetraspora</taxon>
    </lineage>
</organism>
<name>A0A9N9CMJ3_9GLOM</name>
<gene>
    <name evidence="2" type="ORF">CPELLU_LOCUS7147</name>
</gene>
<keyword evidence="1" id="KW-1133">Transmembrane helix</keyword>
<comment type="caution">
    <text evidence="2">The sequence shown here is derived from an EMBL/GenBank/DDBJ whole genome shotgun (WGS) entry which is preliminary data.</text>
</comment>
<keyword evidence="3" id="KW-1185">Reference proteome</keyword>
<evidence type="ECO:0000313" key="2">
    <source>
        <dbReference type="EMBL" id="CAG8604357.1"/>
    </source>
</evidence>
<dbReference type="Proteomes" id="UP000789759">
    <property type="component" value="Unassembled WGS sequence"/>
</dbReference>
<dbReference type="AlphaFoldDB" id="A0A9N9CMJ3"/>
<accession>A0A9N9CMJ3</accession>
<sequence length="143" mass="15520">MNVKTGSKITISWILSGTQPKSTFALGIKNVQTLTLNTINADLNLNSKSEDWAVDVETGSYYLYIEDQQLRNLTNSSIFPVVKSDSSDQTQASTIDIGGFKISIVTFTIAVVIVLLICVISIACIACNVCRPNCVCSNIRCCC</sequence>
<feature type="transmembrane region" description="Helical" evidence="1">
    <location>
        <begin position="102"/>
        <end position="123"/>
    </location>
</feature>
<dbReference type="EMBL" id="CAJVQA010004690">
    <property type="protein sequence ID" value="CAG8604357.1"/>
    <property type="molecule type" value="Genomic_DNA"/>
</dbReference>
<reference evidence="2" key="1">
    <citation type="submission" date="2021-06" db="EMBL/GenBank/DDBJ databases">
        <authorList>
            <person name="Kallberg Y."/>
            <person name="Tangrot J."/>
            <person name="Rosling A."/>
        </authorList>
    </citation>
    <scope>NUCLEOTIDE SEQUENCE</scope>
    <source>
        <strain evidence="2">FL966</strain>
    </source>
</reference>
<keyword evidence="1" id="KW-0812">Transmembrane</keyword>
<keyword evidence="1" id="KW-0472">Membrane</keyword>